<accession>A0A397SVR3</accession>
<evidence type="ECO:0000313" key="2">
    <source>
        <dbReference type="Proteomes" id="UP000265703"/>
    </source>
</evidence>
<sequence length="108" mass="12810">MSEHLRDDILRKTDNGNTLPISYLSPLLQSLHQYLWKNPLSNFGKWIHHFERDEFKNRYAHEVAWLEKSIPQLIASNIIRADSPYPITEPELYHLVKTHQTHHCIPSK</sequence>
<proteinExistence type="predicted"/>
<reference evidence="1 2" key="1">
    <citation type="submission" date="2018-06" db="EMBL/GenBank/DDBJ databases">
        <title>Comparative genomics reveals the genomic features of Rhizophagus irregularis, R. cerebriforme, R. diaphanum and Gigaspora rosea, and their symbiotic lifestyle signature.</title>
        <authorList>
            <person name="Morin E."/>
            <person name="San Clemente H."/>
            <person name="Chen E.C.H."/>
            <person name="De La Providencia I."/>
            <person name="Hainaut M."/>
            <person name="Kuo A."/>
            <person name="Kohler A."/>
            <person name="Murat C."/>
            <person name="Tang N."/>
            <person name="Roy S."/>
            <person name="Loubradou J."/>
            <person name="Henrissat B."/>
            <person name="Grigoriev I.V."/>
            <person name="Corradi N."/>
            <person name="Roux C."/>
            <person name="Martin F.M."/>
        </authorList>
    </citation>
    <scope>NUCLEOTIDE SEQUENCE [LARGE SCALE GENOMIC DNA]</scope>
    <source>
        <strain evidence="1 2">DAOM 227022</strain>
    </source>
</reference>
<evidence type="ECO:0000313" key="1">
    <source>
        <dbReference type="EMBL" id="RIA88716.1"/>
    </source>
</evidence>
<keyword evidence="2" id="KW-1185">Reference proteome</keyword>
<gene>
    <name evidence="1" type="ORF">C1645_825951</name>
</gene>
<organism evidence="1 2">
    <name type="scientific">Glomus cerebriforme</name>
    <dbReference type="NCBI Taxonomy" id="658196"/>
    <lineage>
        <taxon>Eukaryota</taxon>
        <taxon>Fungi</taxon>
        <taxon>Fungi incertae sedis</taxon>
        <taxon>Mucoromycota</taxon>
        <taxon>Glomeromycotina</taxon>
        <taxon>Glomeromycetes</taxon>
        <taxon>Glomerales</taxon>
        <taxon>Glomeraceae</taxon>
        <taxon>Glomus</taxon>
    </lineage>
</organism>
<dbReference type="Proteomes" id="UP000265703">
    <property type="component" value="Unassembled WGS sequence"/>
</dbReference>
<comment type="caution">
    <text evidence="1">The sequence shown here is derived from an EMBL/GenBank/DDBJ whole genome shotgun (WGS) entry which is preliminary data.</text>
</comment>
<name>A0A397SVR3_9GLOM</name>
<protein>
    <submittedName>
        <fullName evidence="1">Uncharacterized protein</fullName>
    </submittedName>
</protein>
<dbReference type="AlphaFoldDB" id="A0A397SVR3"/>
<dbReference type="EMBL" id="QKYT01000251">
    <property type="protein sequence ID" value="RIA88716.1"/>
    <property type="molecule type" value="Genomic_DNA"/>
</dbReference>
<dbReference type="OrthoDB" id="1728974at2759"/>